<dbReference type="Proteomes" id="UP000029839">
    <property type="component" value="Unassembled WGS sequence"/>
</dbReference>
<evidence type="ECO:0000313" key="2">
    <source>
        <dbReference type="Proteomes" id="UP000029839"/>
    </source>
</evidence>
<sequence>MGLFGRGRRTFGEGDHREVVALLQREFAEHGIETVPDDGALRAADGRTYGTAGIAHLASLNPRRRWGRLVAAHVAQLLVAEATPEARSLDEVRDTLYLRVVHVETLAGGDPGIESAARPLVGDLVVLPAIDHPEHVSLVDSAETVGLLGGWDAVREVGLANLRRLRPDQTTTIESQGATIHLSGGGFMNASRALVMDDLLREDFGVERPRGGVLVVLPNRQVVALHVLGGPELPQAVQALLGIASEESDQPGGVSEHVYLVRDGVWEQVTHHEPDGSTSVRVEGELERAMRDLGLLDD</sequence>
<dbReference type="AlphaFoldDB" id="A0A0A0BLQ0"/>
<gene>
    <name evidence="1" type="ORF">N868_05850</name>
</gene>
<dbReference type="EMBL" id="AXCY01000144">
    <property type="protein sequence ID" value="KGM08891.1"/>
    <property type="molecule type" value="Genomic_DNA"/>
</dbReference>
<protein>
    <submittedName>
        <fullName evidence="1">Uncharacterized protein</fullName>
    </submittedName>
</protein>
<reference evidence="1 2" key="2">
    <citation type="journal article" date="2015" name="Stand. Genomic Sci.">
        <title>Draft genome sequence of Cellulomonas carbonis T26(T) and comparative analysis of six Cellulomonas genomes.</title>
        <authorList>
            <person name="Zhuang W."/>
            <person name="Zhang S."/>
            <person name="Xia X."/>
            <person name="Wang G."/>
        </authorList>
    </citation>
    <scope>NUCLEOTIDE SEQUENCE [LARGE SCALE GENOMIC DNA]</scope>
    <source>
        <strain evidence="1 2">T26</strain>
    </source>
</reference>
<evidence type="ECO:0000313" key="1">
    <source>
        <dbReference type="EMBL" id="KGM08891.1"/>
    </source>
</evidence>
<dbReference type="OrthoDB" id="3812886at2"/>
<comment type="caution">
    <text evidence="1">The sequence shown here is derived from an EMBL/GenBank/DDBJ whole genome shotgun (WGS) entry which is preliminary data.</text>
</comment>
<dbReference type="RefSeq" id="WP_043609807.1">
    <property type="nucleotide sequence ID" value="NZ_AXCY01000144.1"/>
</dbReference>
<organism evidence="1 2">
    <name type="scientific">Cellulomonas carbonis T26</name>
    <dbReference type="NCBI Taxonomy" id="947969"/>
    <lineage>
        <taxon>Bacteria</taxon>
        <taxon>Bacillati</taxon>
        <taxon>Actinomycetota</taxon>
        <taxon>Actinomycetes</taxon>
        <taxon>Micrococcales</taxon>
        <taxon>Cellulomonadaceae</taxon>
        <taxon>Cellulomonas</taxon>
    </lineage>
</organism>
<proteinExistence type="predicted"/>
<reference evidence="1 2" key="1">
    <citation type="submission" date="2013-08" db="EMBL/GenBank/DDBJ databases">
        <title>Genome sequencing of Cellulomonas carbonis T26.</title>
        <authorList>
            <person name="Chen F."/>
            <person name="Li Y."/>
            <person name="Wang G."/>
        </authorList>
    </citation>
    <scope>NUCLEOTIDE SEQUENCE [LARGE SCALE GENOMIC DNA]</scope>
    <source>
        <strain evidence="1 2">T26</strain>
    </source>
</reference>
<keyword evidence="2" id="KW-1185">Reference proteome</keyword>
<accession>A0A0A0BLQ0</accession>
<name>A0A0A0BLQ0_9CELL</name>